<evidence type="ECO:0000256" key="1">
    <source>
        <dbReference type="SAM" id="MobiDB-lite"/>
    </source>
</evidence>
<gene>
    <name evidence="2" type="ORF">AAFF_G00025220</name>
</gene>
<accession>A0AAD7S4T6</accession>
<evidence type="ECO:0000313" key="3">
    <source>
        <dbReference type="Proteomes" id="UP001221898"/>
    </source>
</evidence>
<organism evidence="2 3">
    <name type="scientific">Aldrovandia affinis</name>
    <dbReference type="NCBI Taxonomy" id="143900"/>
    <lineage>
        <taxon>Eukaryota</taxon>
        <taxon>Metazoa</taxon>
        <taxon>Chordata</taxon>
        <taxon>Craniata</taxon>
        <taxon>Vertebrata</taxon>
        <taxon>Euteleostomi</taxon>
        <taxon>Actinopterygii</taxon>
        <taxon>Neopterygii</taxon>
        <taxon>Teleostei</taxon>
        <taxon>Notacanthiformes</taxon>
        <taxon>Halosauridae</taxon>
        <taxon>Aldrovandia</taxon>
    </lineage>
</organism>
<comment type="caution">
    <text evidence="2">The sequence shown here is derived from an EMBL/GenBank/DDBJ whole genome shotgun (WGS) entry which is preliminary data.</text>
</comment>
<sequence>MKGERRACRLTTRDGESEKLRVSGDRVRGRPRTGTAQHATRIKNGRLGGKENTQGAPFVDATPAVSLCSSFARNIKTNFAIDCVTLYMY</sequence>
<reference evidence="2" key="1">
    <citation type="journal article" date="2023" name="Science">
        <title>Genome structures resolve the early diversification of teleost fishes.</title>
        <authorList>
            <person name="Parey E."/>
            <person name="Louis A."/>
            <person name="Montfort J."/>
            <person name="Bouchez O."/>
            <person name="Roques C."/>
            <person name="Iampietro C."/>
            <person name="Lluch J."/>
            <person name="Castinel A."/>
            <person name="Donnadieu C."/>
            <person name="Desvignes T."/>
            <person name="Floi Bucao C."/>
            <person name="Jouanno E."/>
            <person name="Wen M."/>
            <person name="Mejri S."/>
            <person name="Dirks R."/>
            <person name="Jansen H."/>
            <person name="Henkel C."/>
            <person name="Chen W.J."/>
            <person name="Zahm M."/>
            <person name="Cabau C."/>
            <person name="Klopp C."/>
            <person name="Thompson A.W."/>
            <person name="Robinson-Rechavi M."/>
            <person name="Braasch I."/>
            <person name="Lecointre G."/>
            <person name="Bobe J."/>
            <person name="Postlethwait J.H."/>
            <person name="Berthelot C."/>
            <person name="Roest Crollius H."/>
            <person name="Guiguen Y."/>
        </authorList>
    </citation>
    <scope>NUCLEOTIDE SEQUENCE</scope>
    <source>
        <strain evidence="2">NC1722</strain>
    </source>
</reference>
<feature type="compositionally biased region" description="Basic and acidic residues" evidence="1">
    <location>
        <begin position="1"/>
        <end position="28"/>
    </location>
</feature>
<proteinExistence type="predicted"/>
<dbReference type="AlphaFoldDB" id="A0AAD7S4T6"/>
<protein>
    <submittedName>
        <fullName evidence="2">Uncharacterized protein</fullName>
    </submittedName>
</protein>
<keyword evidence="3" id="KW-1185">Reference proteome</keyword>
<evidence type="ECO:0000313" key="2">
    <source>
        <dbReference type="EMBL" id="KAJ8395990.1"/>
    </source>
</evidence>
<feature type="region of interest" description="Disordered" evidence="1">
    <location>
        <begin position="1"/>
        <end position="37"/>
    </location>
</feature>
<dbReference type="EMBL" id="JAINUG010000110">
    <property type="protein sequence ID" value="KAJ8395990.1"/>
    <property type="molecule type" value="Genomic_DNA"/>
</dbReference>
<dbReference type="Proteomes" id="UP001221898">
    <property type="component" value="Unassembled WGS sequence"/>
</dbReference>
<name>A0AAD7S4T6_9TELE</name>